<evidence type="ECO:0008006" key="3">
    <source>
        <dbReference type="Google" id="ProtNLM"/>
    </source>
</evidence>
<dbReference type="PANTHER" id="PTHR40036:SF1">
    <property type="entry name" value="MACROCIN O-METHYLTRANSFERASE"/>
    <property type="match status" value="1"/>
</dbReference>
<proteinExistence type="predicted"/>
<dbReference type="OrthoDB" id="7056009at2"/>
<sequence length="288" mass="32298">MSTHKRIARAIIPRALRSFLKRLAIQTGLMEDPARMDAPLEYPFLGPMQAPTLRPNYRWGILAAARMAQSLGLPAISVVEFGVAGGNGLVEMESLAREAAQRSGVRIDVYGFDTGTGLPKPVDYRDLPQMWREGFYGMDVDALKARLSSAQLLLGEVSDTVPEFIKSAPAPIGFIAFDMDLYSSTVAAFQLFEDALELVLPRVVCYFDDIIGFSHSDFTGERLAISEFNQRHAKRKLSKMYGLQKFLKRTDPWLDMMYLFHAFEHPLYGEPDGWHTLSELPLVDSSSR</sequence>
<gene>
    <name evidence="1" type="ORF">ATO7_04670</name>
</gene>
<reference evidence="1 2" key="1">
    <citation type="submission" date="2013-04" db="EMBL/GenBank/DDBJ databases">
        <title>Oceanococcus atlanticus 22II-S10r2 Genome Sequencing.</title>
        <authorList>
            <person name="Lai Q."/>
            <person name="Li G."/>
            <person name="Shao Z."/>
        </authorList>
    </citation>
    <scope>NUCLEOTIDE SEQUENCE [LARGE SCALE GENOMIC DNA]</scope>
    <source>
        <strain evidence="1 2">22II-S10r2</strain>
    </source>
</reference>
<dbReference type="Proteomes" id="UP000192342">
    <property type="component" value="Unassembled WGS sequence"/>
</dbReference>
<name>A0A1Y1SHJ9_9GAMM</name>
<evidence type="ECO:0000313" key="2">
    <source>
        <dbReference type="Proteomes" id="UP000192342"/>
    </source>
</evidence>
<evidence type="ECO:0000313" key="1">
    <source>
        <dbReference type="EMBL" id="ORE89143.1"/>
    </source>
</evidence>
<dbReference type="PANTHER" id="PTHR40036">
    <property type="entry name" value="MACROCIN O-METHYLTRANSFERASE"/>
    <property type="match status" value="1"/>
</dbReference>
<protein>
    <recommendedName>
        <fullName evidence="3">Class I SAM-dependent methyltransferase</fullName>
    </recommendedName>
</protein>
<dbReference type="Gene3D" id="3.40.50.150">
    <property type="entry name" value="Vaccinia Virus protein VP39"/>
    <property type="match status" value="1"/>
</dbReference>
<organism evidence="1 2">
    <name type="scientific">Oceanococcus atlanticus</name>
    <dbReference type="NCBI Taxonomy" id="1317117"/>
    <lineage>
        <taxon>Bacteria</taxon>
        <taxon>Pseudomonadati</taxon>
        <taxon>Pseudomonadota</taxon>
        <taxon>Gammaproteobacteria</taxon>
        <taxon>Chromatiales</taxon>
        <taxon>Oceanococcaceae</taxon>
        <taxon>Oceanococcus</taxon>
    </lineage>
</organism>
<dbReference type="RefSeq" id="WP_146680148.1">
    <property type="nucleotide sequence ID" value="NZ_AQQV01000001.1"/>
</dbReference>
<dbReference type="AlphaFoldDB" id="A0A1Y1SHJ9"/>
<keyword evidence="2" id="KW-1185">Reference proteome</keyword>
<comment type="caution">
    <text evidence="1">The sequence shown here is derived from an EMBL/GenBank/DDBJ whole genome shotgun (WGS) entry which is preliminary data.</text>
</comment>
<accession>A0A1Y1SHJ9</accession>
<dbReference type="EMBL" id="AQQV01000001">
    <property type="protein sequence ID" value="ORE89143.1"/>
    <property type="molecule type" value="Genomic_DNA"/>
</dbReference>
<dbReference type="InterPro" id="IPR029063">
    <property type="entry name" value="SAM-dependent_MTases_sf"/>
</dbReference>
<dbReference type="InterPro" id="IPR008884">
    <property type="entry name" value="TylF_MeTrfase"/>
</dbReference>